<dbReference type="VEuPathDB" id="FungiDB:UMAG_03782"/>
<dbReference type="Proteomes" id="UP000000561">
    <property type="component" value="Chromosome 10"/>
</dbReference>
<evidence type="ECO:0000313" key="3">
    <source>
        <dbReference type="Proteomes" id="UP000000561"/>
    </source>
</evidence>
<sequence>MEAVYRKCSEIAVHSELQRGLEPFVYWHVTQSVREGYRPDAIGEFQRLAEVEALVLERRSTARDRTLGYFVSLLHHYLAPQSDPGDADVDQAVTALHADLHRDSKPISSTDFLTDTANIYEYIKEQKQDNDLLADDHDGSQGNAYEAKLQWNVAFQNALELTRAAYIEACQRFAHRFALGTQADFALVHLLTSTDLAQLASKFRAGPRHVAAPRFSTNGEEASAESCRDGRIDSTSHTIANSLPTFDPEHVLNAGQQFRAACIGRLRQHQPSADRALAAGTELEVVLSEALNLETNPERLVERVRQQWTTRILESSSLSATDDQEATIRGAKEMLSSALQILGQRQGRRNLTLRIDALNLRGHTNNQLAALKLRHRANYLSLAIADWSESSQLDPSQNDIIQLLAKTQAGAESSPNGIAAESDEEPVSTDNTLSNESSTLKSSLIASRQKTVPPQTAAVSIQKGGKVAVSSTSKAAKGSNGAKRPSSGAKSGKDSSTSREKTILESPFFRSDLVTGLMVDSVLALAFPHRALRETLRLPSACEITGASQDHKPMLDRLAESHHQTTKALTAENKEQLRAAIKAVSAVLALPDLQQVTRNDLPAKALQYTSLRLVLGTLHLLLNELVKAQTELELVSNALKPKTRAPRRVDEEQTSTTAGGIAGVMSNGGGRGGEQDELAIPRMQTRVQGQTLFLLAKTCWMANKVQEAIKFFRWFAKWYFEQQTERTAERKEADRDERGGQVDQALMVDLDEMDMGWWDKVVVVTKT</sequence>
<dbReference type="KEGG" id="uma:UMAG_03782"/>
<name>A0A0D1CNG0_MYCMD</name>
<reference evidence="2 3" key="1">
    <citation type="journal article" date="2006" name="Nature">
        <title>Insights from the genome of the biotrophic fungal plant pathogen Ustilago maydis.</title>
        <authorList>
            <person name="Kamper J."/>
            <person name="Kahmann R."/>
            <person name="Bolker M."/>
            <person name="Ma L.J."/>
            <person name="Brefort T."/>
            <person name="Saville B.J."/>
            <person name="Banuett F."/>
            <person name="Kronstad J.W."/>
            <person name="Gold S.E."/>
            <person name="Muller O."/>
            <person name="Perlin M.H."/>
            <person name="Wosten H.A."/>
            <person name="de Vries R."/>
            <person name="Ruiz-Herrera J."/>
            <person name="Reynaga-Pena C.G."/>
            <person name="Snetselaar K."/>
            <person name="McCann M."/>
            <person name="Perez-Martin J."/>
            <person name="Feldbrugge M."/>
            <person name="Basse C.W."/>
            <person name="Steinberg G."/>
            <person name="Ibeas J.I."/>
            <person name="Holloman W."/>
            <person name="Guzman P."/>
            <person name="Farman M."/>
            <person name="Stajich J.E."/>
            <person name="Sentandreu R."/>
            <person name="Gonzalez-Prieto J.M."/>
            <person name="Kennell J.C."/>
            <person name="Molina L."/>
            <person name="Schirawski J."/>
            <person name="Mendoza-Mendoza A."/>
            <person name="Greilinger D."/>
            <person name="Munch K."/>
            <person name="Rossel N."/>
            <person name="Scherer M."/>
            <person name="Vranes M."/>
            <person name="Ladendorf O."/>
            <person name="Vincon V."/>
            <person name="Fuchs U."/>
            <person name="Sandrock B."/>
            <person name="Meng S."/>
            <person name="Ho E.C."/>
            <person name="Cahill M.J."/>
            <person name="Boyce K.J."/>
            <person name="Klose J."/>
            <person name="Klosterman S.J."/>
            <person name="Deelstra H.J."/>
            <person name="Ortiz-Castellanos L."/>
            <person name="Li W."/>
            <person name="Sanchez-Alonso P."/>
            <person name="Schreier P.H."/>
            <person name="Hauser-Hahn I."/>
            <person name="Vaupel M."/>
            <person name="Koopmann E."/>
            <person name="Friedrich G."/>
            <person name="Voss H."/>
            <person name="Schluter T."/>
            <person name="Margolis J."/>
            <person name="Platt D."/>
            <person name="Swimmer C."/>
            <person name="Gnirke A."/>
            <person name="Chen F."/>
            <person name="Vysotskaia V."/>
            <person name="Mannhaupt G."/>
            <person name="Guldener U."/>
            <person name="Munsterkotter M."/>
            <person name="Haase D."/>
            <person name="Oesterheld M."/>
            <person name="Mewes H.W."/>
            <person name="Mauceli E.W."/>
            <person name="DeCaprio D."/>
            <person name="Wade C.M."/>
            <person name="Butler J."/>
            <person name="Young S."/>
            <person name="Jaffe D.B."/>
            <person name="Calvo S."/>
            <person name="Nusbaum C."/>
            <person name="Galagan J."/>
            <person name="Birren B.W."/>
        </authorList>
    </citation>
    <scope>NUCLEOTIDE SEQUENCE [LARGE SCALE GENOMIC DNA]</scope>
    <source>
        <strain evidence="3">DSM 14603 / FGSC 9021 / UM521</strain>
    </source>
</reference>
<dbReference type="GeneID" id="23564145"/>
<gene>
    <name evidence="2" type="ORF">UMAG_03782</name>
</gene>
<feature type="region of interest" description="Disordered" evidence="1">
    <location>
        <begin position="412"/>
        <end position="500"/>
    </location>
</feature>
<dbReference type="RefSeq" id="XP_011390230.1">
    <property type="nucleotide sequence ID" value="XM_011391928.1"/>
</dbReference>
<feature type="compositionally biased region" description="Basic and acidic residues" evidence="1">
    <location>
        <begin position="491"/>
        <end position="500"/>
    </location>
</feature>
<feature type="region of interest" description="Disordered" evidence="1">
    <location>
        <begin position="643"/>
        <end position="676"/>
    </location>
</feature>
<protein>
    <submittedName>
        <fullName evidence="2">Uncharacterized protein</fullName>
    </submittedName>
</protein>
<evidence type="ECO:0000313" key="2">
    <source>
        <dbReference type="EMBL" id="KIS68203.1"/>
    </source>
</evidence>
<accession>A0A0D1CNG0</accession>
<organism evidence="2 3">
    <name type="scientific">Mycosarcoma maydis</name>
    <name type="common">Corn smut fungus</name>
    <name type="synonym">Ustilago maydis</name>
    <dbReference type="NCBI Taxonomy" id="5270"/>
    <lineage>
        <taxon>Eukaryota</taxon>
        <taxon>Fungi</taxon>
        <taxon>Dikarya</taxon>
        <taxon>Basidiomycota</taxon>
        <taxon>Ustilaginomycotina</taxon>
        <taxon>Ustilaginomycetes</taxon>
        <taxon>Ustilaginales</taxon>
        <taxon>Ustilaginaceae</taxon>
        <taxon>Mycosarcoma</taxon>
    </lineage>
</organism>
<feature type="compositionally biased region" description="Polar residues" evidence="1">
    <location>
        <begin position="428"/>
        <end position="459"/>
    </location>
</feature>
<proteinExistence type="predicted"/>
<keyword evidence="3" id="KW-1185">Reference proteome</keyword>
<dbReference type="OMA" id="FVYWHVT"/>
<feature type="compositionally biased region" description="Gly residues" evidence="1">
    <location>
        <begin position="660"/>
        <end position="672"/>
    </location>
</feature>
<dbReference type="AlphaFoldDB" id="A0A0D1CNG0"/>
<evidence type="ECO:0000256" key="1">
    <source>
        <dbReference type="SAM" id="MobiDB-lite"/>
    </source>
</evidence>
<dbReference type="eggNOG" id="ENOG502RDXS">
    <property type="taxonomic scope" value="Eukaryota"/>
</dbReference>
<dbReference type="InParanoid" id="A0A0D1CNG0"/>
<dbReference type="EMBL" id="CM003149">
    <property type="protein sequence ID" value="KIS68203.1"/>
    <property type="molecule type" value="Genomic_DNA"/>
</dbReference>
<dbReference type="OrthoDB" id="2546354at2759"/>